<dbReference type="PANTHER" id="PTHR31906">
    <property type="entry name" value="PLASTID-LIPID-ASSOCIATED PROTEIN 4, CHLOROPLASTIC-RELATED"/>
    <property type="match status" value="1"/>
</dbReference>
<evidence type="ECO:0000256" key="1">
    <source>
        <dbReference type="ARBA" id="ARBA00004474"/>
    </source>
</evidence>
<protein>
    <recommendedName>
        <fullName evidence="4">Plastid lipid-associated protein/fibrillin conserved domain-containing protein</fullName>
    </recommendedName>
</protein>
<proteinExistence type="predicted"/>
<feature type="domain" description="Plastid lipid-associated protein/fibrillin conserved" evidence="4">
    <location>
        <begin position="28"/>
        <end position="83"/>
    </location>
</feature>
<evidence type="ECO:0000313" key="6">
    <source>
        <dbReference type="Proteomes" id="UP000823749"/>
    </source>
</evidence>
<sequence length="83" mass="8752">MSQLPDAGVNGSAAAAAAVVEDYEVAGLKRRLVDMVYGTDFGFRALTETRAEVLELVTRLEASNPTLVPTGAAETLDGNWVLV</sequence>
<dbReference type="InterPro" id="IPR006843">
    <property type="entry name" value="PAP/fibrillin_dom"/>
</dbReference>
<dbReference type="Pfam" id="PF04755">
    <property type="entry name" value="PAP_fibrillin"/>
    <property type="match status" value="1"/>
</dbReference>
<name>A0AAV6JKH5_9ERIC</name>
<organism evidence="5 6">
    <name type="scientific">Rhododendron griersonianum</name>
    <dbReference type="NCBI Taxonomy" id="479676"/>
    <lineage>
        <taxon>Eukaryota</taxon>
        <taxon>Viridiplantae</taxon>
        <taxon>Streptophyta</taxon>
        <taxon>Embryophyta</taxon>
        <taxon>Tracheophyta</taxon>
        <taxon>Spermatophyta</taxon>
        <taxon>Magnoliopsida</taxon>
        <taxon>eudicotyledons</taxon>
        <taxon>Gunneridae</taxon>
        <taxon>Pentapetalae</taxon>
        <taxon>asterids</taxon>
        <taxon>Ericales</taxon>
        <taxon>Ericaceae</taxon>
        <taxon>Ericoideae</taxon>
        <taxon>Rhodoreae</taxon>
        <taxon>Rhododendron</taxon>
    </lineage>
</organism>
<dbReference type="EMBL" id="JACTNZ010000007">
    <property type="protein sequence ID" value="KAG5540174.1"/>
    <property type="molecule type" value="Genomic_DNA"/>
</dbReference>
<evidence type="ECO:0000256" key="3">
    <source>
        <dbReference type="ARBA" id="ARBA00022946"/>
    </source>
</evidence>
<accession>A0AAV6JKH5</accession>
<comment type="caution">
    <text evidence="5">The sequence shown here is derived from an EMBL/GenBank/DDBJ whole genome shotgun (WGS) entry which is preliminary data.</text>
</comment>
<keyword evidence="3" id="KW-0809">Transit peptide</keyword>
<evidence type="ECO:0000256" key="2">
    <source>
        <dbReference type="ARBA" id="ARBA00022640"/>
    </source>
</evidence>
<gene>
    <name evidence="5" type="ORF">RHGRI_020414</name>
</gene>
<reference evidence="5" key="1">
    <citation type="submission" date="2020-08" db="EMBL/GenBank/DDBJ databases">
        <title>Plant Genome Project.</title>
        <authorList>
            <person name="Zhang R.-G."/>
        </authorList>
    </citation>
    <scope>NUCLEOTIDE SEQUENCE</scope>
    <source>
        <strain evidence="5">WSP0</strain>
        <tissue evidence="5">Leaf</tissue>
    </source>
</reference>
<dbReference type="AlphaFoldDB" id="A0AAV6JKH5"/>
<keyword evidence="2" id="KW-0934">Plastid</keyword>
<evidence type="ECO:0000313" key="5">
    <source>
        <dbReference type="EMBL" id="KAG5540174.1"/>
    </source>
</evidence>
<dbReference type="InterPro" id="IPR039633">
    <property type="entry name" value="PAP"/>
</dbReference>
<dbReference type="GO" id="GO:0009536">
    <property type="term" value="C:plastid"/>
    <property type="evidence" value="ECO:0007669"/>
    <property type="project" value="UniProtKB-SubCell"/>
</dbReference>
<comment type="subcellular location">
    <subcellularLocation>
        <location evidence="1">Plastid</location>
    </subcellularLocation>
</comment>
<dbReference type="Proteomes" id="UP000823749">
    <property type="component" value="Chromosome 7"/>
</dbReference>
<evidence type="ECO:0000259" key="4">
    <source>
        <dbReference type="Pfam" id="PF04755"/>
    </source>
</evidence>
<keyword evidence="6" id="KW-1185">Reference proteome</keyword>